<feature type="domain" description="Thioredoxin" evidence="2">
    <location>
        <begin position="35"/>
        <end position="164"/>
    </location>
</feature>
<proteinExistence type="predicted"/>
<dbReference type="PROSITE" id="PS51352">
    <property type="entry name" value="THIOREDOXIN_2"/>
    <property type="match status" value="1"/>
</dbReference>
<sequence>MNQKIKKYLISFIKYAIFFIVVINLVSYYKSLDLNKNRLEIRSFELLDGTNYEIEKDKPLLIHFWATWCPICALEEQNIETISKDYQVITIATQSGSSEEIKEYLEKNNLSFKVVNDNLATLSREFNIKAFPTTFIYDKNQNLKFSEVGYSSTFGLKLRLWWSN</sequence>
<keyword evidence="1" id="KW-0472">Membrane</keyword>
<gene>
    <name evidence="3" type="ORF">DF188_06630</name>
</gene>
<dbReference type="PANTHER" id="PTHR42852:SF17">
    <property type="entry name" value="THIOREDOXIN-LIKE PROTEIN HI_1115"/>
    <property type="match status" value="1"/>
</dbReference>
<dbReference type="Proteomes" id="UP000245014">
    <property type="component" value="Unassembled WGS sequence"/>
</dbReference>
<dbReference type="InterPro" id="IPR000866">
    <property type="entry name" value="AhpC/TSA"/>
</dbReference>
<feature type="transmembrane region" description="Helical" evidence="1">
    <location>
        <begin position="12"/>
        <end position="29"/>
    </location>
</feature>
<dbReference type="RefSeq" id="WP_109158495.1">
    <property type="nucleotide sequence ID" value="NZ_JAUQUP010000001.1"/>
</dbReference>
<evidence type="ECO:0000259" key="2">
    <source>
        <dbReference type="PROSITE" id="PS51352"/>
    </source>
</evidence>
<dbReference type="Gene3D" id="3.40.30.10">
    <property type="entry name" value="Glutaredoxin"/>
    <property type="match status" value="1"/>
</dbReference>
<dbReference type="PANTHER" id="PTHR42852">
    <property type="entry name" value="THIOL:DISULFIDE INTERCHANGE PROTEIN DSBE"/>
    <property type="match status" value="1"/>
</dbReference>
<name>A0A2U2C0B0_9BACT</name>
<keyword evidence="1" id="KW-1133">Transmembrane helix</keyword>
<dbReference type="SUPFAM" id="SSF52833">
    <property type="entry name" value="Thioredoxin-like"/>
    <property type="match status" value="1"/>
</dbReference>
<protein>
    <submittedName>
        <fullName evidence="3">Protein disulfide oxidoreductase</fullName>
    </submittedName>
</protein>
<dbReference type="CDD" id="cd03011">
    <property type="entry name" value="TlpA_like_ScsD_MtbDsbE"/>
    <property type="match status" value="1"/>
</dbReference>
<dbReference type="AlphaFoldDB" id="A0A2U2C0B0"/>
<dbReference type="Pfam" id="PF00578">
    <property type="entry name" value="AhpC-TSA"/>
    <property type="match status" value="1"/>
</dbReference>
<accession>A0A2U2C0B0</accession>
<keyword evidence="1" id="KW-0812">Transmembrane</keyword>
<organism evidence="3 4">
    <name type="scientific">Aliarcobacter skirrowii</name>
    <dbReference type="NCBI Taxonomy" id="28200"/>
    <lineage>
        <taxon>Bacteria</taxon>
        <taxon>Pseudomonadati</taxon>
        <taxon>Campylobacterota</taxon>
        <taxon>Epsilonproteobacteria</taxon>
        <taxon>Campylobacterales</taxon>
        <taxon>Arcobacteraceae</taxon>
        <taxon>Aliarcobacter</taxon>
    </lineage>
</organism>
<comment type="caution">
    <text evidence="3">The sequence shown here is derived from an EMBL/GenBank/DDBJ whole genome shotgun (WGS) entry which is preliminary data.</text>
</comment>
<evidence type="ECO:0000313" key="3">
    <source>
        <dbReference type="EMBL" id="PWE21182.1"/>
    </source>
</evidence>
<reference evidence="3 4" key="1">
    <citation type="submission" date="2018-05" db="EMBL/GenBank/DDBJ databases">
        <title>Antimicrobial susceptibility testing and genomic analysis of Arcobacter skirrowii strains and one Arcobacter butzleri isolated from German poultry farms.</title>
        <authorList>
            <person name="Haenel I."/>
            <person name="Hotzel H."/>
            <person name="Tomaso H."/>
            <person name="Busch A."/>
        </authorList>
    </citation>
    <scope>NUCLEOTIDE SEQUENCE [LARGE SCALE GENOMIC DNA]</scope>
    <source>
        <strain evidence="4">v</strain>
    </source>
</reference>
<evidence type="ECO:0000256" key="1">
    <source>
        <dbReference type="SAM" id="Phobius"/>
    </source>
</evidence>
<dbReference type="STRING" id="28200.GCA_001572935_01917"/>
<dbReference type="EMBL" id="QEYI01000004">
    <property type="protein sequence ID" value="PWE21182.1"/>
    <property type="molecule type" value="Genomic_DNA"/>
</dbReference>
<dbReference type="InterPro" id="IPR036249">
    <property type="entry name" value="Thioredoxin-like_sf"/>
</dbReference>
<evidence type="ECO:0000313" key="4">
    <source>
        <dbReference type="Proteomes" id="UP000245014"/>
    </source>
</evidence>
<dbReference type="InterPro" id="IPR013766">
    <property type="entry name" value="Thioredoxin_domain"/>
</dbReference>
<dbReference type="GO" id="GO:0016491">
    <property type="term" value="F:oxidoreductase activity"/>
    <property type="evidence" value="ECO:0007669"/>
    <property type="project" value="InterPro"/>
</dbReference>
<dbReference type="InterPro" id="IPR050553">
    <property type="entry name" value="Thioredoxin_ResA/DsbE_sf"/>
</dbReference>
<dbReference type="GO" id="GO:0016209">
    <property type="term" value="F:antioxidant activity"/>
    <property type="evidence" value="ECO:0007669"/>
    <property type="project" value="InterPro"/>
</dbReference>